<dbReference type="PANTHER" id="PTHR47076:SF1">
    <property type="entry name" value="NHL DOMAIN PROTEIN"/>
    <property type="match status" value="1"/>
</dbReference>
<name>A0A251V5L4_HELAN</name>
<keyword evidence="4" id="KW-1185">Reference proteome</keyword>
<reference evidence="2 4" key="1">
    <citation type="journal article" date="2017" name="Nature">
        <title>The sunflower genome provides insights into oil metabolism, flowering and Asterid evolution.</title>
        <authorList>
            <person name="Badouin H."/>
            <person name="Gouzy J."/>
            <person name="Grassa C.J."/>
            <person name="Murat F."/>
            <person name="Staton S.E."/>
            <person name="Cottret L."/>
            <person name="Lelandais-Briere C."/>
            <person name="Owens G.L."/>
            <person name="Carrere S."/>
            <person name="Mayjonade B."/>
            <person name="Legrand L."/>
            <person name="Gill N."/>
            <person name="Kane N.C."/>
            <person name="Bowers J.E."/>
            <person name="Hubner S."/>
            <person name="Bellec A."/>
            <person name="Berard A."/>
            <person name="Berges H."/>
            <person name="Blanchet N."/>
            <person name="Boniface M.C."/>
            <person name="Brunel D."/>
            <person name="Catrice O."/>
            <person name="Chaidir N."/>
            <person name="Claudel C."/>
            <person name="Donnadieu C."/>
            <person name="Faraut T."/>
            <person name="Fievet G."/>
            <person name="Helmstetter N."/>
            <person name="King M."/>
            <person name="Knapp S.J."/>
            <person name="Lai Z."/>
            <person name="Le Paslier M.C."/>
            <person name="Lippi Y."/>
            <person name="Lorenzon L."/>
            <person name="Mandel J.R."/>
            <person name="Marage G."/>
            <person name="Marchand G."/>
            <person name="Marquand E."/>
            <person name="Bret-Mestries E."/>
            <person name="Morien E."/>
            <person name="Nambeesan S."/>
            <person name="Nguyen T."/>
            <person name="Pegot-Espagnet P."/>
            <person name="Pouilly N."/>
            <person name="Raftis F."/>
            <person name="Sallet E."/>
            <person name="Schiex T."/>
            <person name="Thomas J."/>
            <person name="Vandecasteele C."/>
            <person name="Vares D."/>
            <person name="Vear F."/>
            <person name="Vautrin S."/>
            <person name="Crespi M."/>
            <person name="Mangin B."/>
            <person name="Burke J.M."/>
            <person name="Salse J."/>
            <person name="Munos S."/>
            <person name="Vincourt P."/>
            <person name="Rieseberg L.H."/>
            <person name="Langlade N.B."/>
        </authorList>
    </citation>
    <scope>NUCLEOTIDE SEQUENCE [LARGE SCALE GENOMIC DNA]</scope>
    <source>
        <strain evidence="4">cv. SF193</strain>
        <tissue evidence="2">Leaves</tissue>
    </source>
</reference>
<dbReference type="EMBL" id="CM007892">
    <property type="protein sequence ID" value="OTG30396.1"/>
    <property type="molecule type" value="Genomic_DNA"/>
</dbReference>
<dbReference type="Gramene" id="mRNA:HanXRQr2_Chr03g0092411">
    <property type="protein sequence ID" value="CDS:HanXRQr2_Chr03g0092411.1"/>
    <property type="gene ID" value="HanXRQr2_Chr03g0092411"/>
</dbReference>
<gene>
    <name evidence="3" type="ORF">HannXRQ_Chr03g0064021</name>
    <name evidence="2" type="ORF">HanXRQr2_Chr03g0092411</name>
</gene>
<accession>A0A251V5L4</accession>
<dbReference type="OrthoDB" id="1934748at2759"/>
<evidence type="ECO:0000313" key="2">
    <source>
        <dbReference type="EMBL" id="KAF5812945.1"/>
    </source>
</evidence>
<evidence type="ECO:0000313" key="3">
    <source>
        <dbReference type="EMBL" id="OTG30396.1"/>
    </source>
</evidence>
<reference evidence="3" key="2">
    <citation type="submission" date="2017-02" db="EMBL/GenBank/DDBJ databases">
        <title>Sunflower complete genome.</title>
        <authorList>
            <person name="Langlade N."/>
            <person name="Munos S."/>
        </authorList>
    </citation>
    <scope>NUCLEOTIDE SEQUENCE [LARGE SCALE GENOMIC DNA]</scope>
    <source>
        <tissue evidence="3">Leaves</tissue>
    </source>
</reference>
<sequence>MSRPQAFDVTNTKPSSMIMDHDQEPNHNTDEYYNYDYEEIVSSSGCGCFRLFSYFGTRHQDGETTSFIYHRPGDVLDNDGWLMNRFKSMKEFSEVVAGPKWKNFIRRFSKKPKKGNSSFQYDPESYALNFNDGGGGGDDDALPCSFSTRFAPHSRSMSS</sequence>
<feature type="region of interest" description="Disordered" evidence="1">
    <location>
        <begin position="1"/>
        <end position="25"/>
    </location>
</feature>
<organism evidence="3 4">
    <name type="scientific">Helianthus annuus</name>
    <name type="common">Common sunflower</name>
    <dbReference type="NCBI Taxonomy" id="4232"/>
    <lineage>
        <taxon>Eukaryota</taxon>
        <taxon>Viridiplantae</taxon>
        <taxon>Streptophyta</taxon>
        <taxon>Embryophyta</taxon>
        <taxon>Tracheophyta</taxon>
        <taxon>Spermatophyta</taxon>
        <taxon>Magnoliopsida</taxon>
        <taxon>eudicotyledons</taxon>
        <taxon>Gunneridae</taxon>
        <taxon>Pentapetalae</taxon>
        <taxon>asterids</taxon>
        <taxon>campanulids</taxon>
        <taxon>Asterales</taxon>
        <taxon>Asteraceae</taxon>
        <taxon>Asteroideae</taxon>
        <taxon>Heliantheae alliance</taxon>
        <taxon>Heliantheae</taxon>
        <taxon>Helianthus</taxon>
    </lineage>
</organism>
<dbReference type="OMA" id="PIAEHKQ"/>
<dbReference type="Proteomes" id="UP000215914">
    <property type="component" value="Chromosome 3"/>
</dbReference>
<proteinExistence type="predicted"/>
<evidence type="ECO:0000313" key="4">
    <source>
        <dbReference type="Proteomes" id="UP000215914"/>
    </source>
</evidence>
<evidence type="ECO:0008006" key="5">
    <source>
        <dbReference type="Google" id="ProtNLM"/>
    </source>
</evidence>
<dbReference type="PANTHER" id="PTHR47076">
    <property type="entry name" value="NHL DOMAIN PROTEIN"/>
    <property type="match status" value="1"/>
</dbReference>
<dbReference type="InParanoid" id="A0A251V5L4"/>
<protein>
    <recommendedName>
        <fullName evidence="5">Stress induced protein</fullName>
    </recommendedName>
</protein>
<dbReference type="EMBL" id="MNCJ02000318">
    <property type="protein sequence ID" value="KAF5812945.1"/>
    <property type="molecule type" value="Genomic_DNA"/>
</dbReference>
<dbReference type="AlphaFoldDB" id="A0A251V5L4"/>
<evidence type="ECO:0000256" key="1">
    <source>
        <dbReference type="SAM" id="MobiDB-lite"/>
    </source>
</evidence>
<reference evidence="2" key="3">
    <citation type="submission" date="2020-06" db="EMBL/GenBank/DDBJ databases">
        <title>Helianthus annuus Genome sequencing and assembly Release 2.</title>
        <authorList>
            <person name="Gouzy J."/>
            <person name="Langlade N."/>
            <person name="Munos S."/>
        </authorList>
    </citation>
    <scope>NUCLEOTIDE SEQUENCE</scope>
    <source>
        <tissue evidence="2">Leaves</tissue>
    </source>
</reference>